<evidence type="ECO:0000313" key="3">
    <source>
        <dbReference type="EMBL" id="KAA0893953.1"/>
    </source>
</evidence>
<feature type="chain" id="PRO_5022888744" evidence="1">
    <location>
        <begin position="23"/>
        <end position="421"/>
    </location>
</feature>
<dbReference type="EMBL" id="SRSD01000002">
    <property type="protein sequence ID" value="KAA0893953.1"/>
    <property type="molecule type" value="Genomic_DNA"/>
</dbReference>
<accession>A0A5A9XMR5</accession>
<dbReference type="InterPro" id="IPR029467">
    <property type="entry name" value="Cyt_c7-like"/>
</dbReference>
<name>A0A5A9XMR5_9BACT</name>
<dbReference type="NCBIfam" id="TIGR04257">
    <property type="entry name" value="nanowire_3heme"/>
    <property type="match status" value="5"/>
</dbReference>
<protein>
    <submittedName>
        <fullName evidence="3">Cytochrome C</fullName>
    </submittedName>
</protein>
<comment type="caution">
    <text evidence="3">The sequence shown here is derived from an EMBL/GenBank/DDBJ whole genome shotgun (WGS) entry which is preliminary data.</text>
</comment>
<organism evidence="3 4">
    <name type="scientific">Oryzomonas rubra</name>
    <dbReference type="NCBI Taxonomy" id="2509454"/>
    <lineage>
        <taxon>Bacteria</taxon>
        <taxon>Pseudomonadati</taxon>
        <taxon>Thermodesulfobacteriota</taxon>
        <taxon>Desulfuromonadia</taxon>
        <taxon>Geobacterales</taxon>
        <taxon>Geobacteraceae</taxon>
        <taxon>Oryzomonas</taxon>
    </lineage>
</organism>
<feature type="domain" description="Cytochrome c7-like" evidence="2">
    <location>
        <begin position="356"/>
        <end position="420"/>
    </location>
</feature>
<dbReference type="CDD" id="cd08168">
    <property type="entry name" value="Cytochrom_C3"/>
    <property type="match status" value="1"/>
</dbReference>
<evidence type="ECO:0000256" key="1">
    <source>
        <dbReference type="SAM" id="SignalP"/>
    </source>
</evidence>
<feature type="domain" description="Cytochrome c7-like" evidence="2">
    <location>
        <begin position="278"/>
        <end position="339"/>
    </location>
</feature>
<reference evidence="3 4" key="1">
    <citation type="submission" date="2019-04" db="EMBL/GenBank/DDBJ databases">
        <title>Geobacter ruber sp. nov., ferric-reducing bacteria isolated from paddy soil.</title>
        <authorList>
            <person name="Xu Z."/>
            <person name="Masuda Y."/>
            <person name="Itoh H."/>
            <person name="Senoo K."/>
        </authorList>
    </citation>
    <scope>NUCLEOTIDE SEQUENCE [LARGE SCALE GENOMIC DNA]</scope>
    <source>
        <strain evidence="3 4">Red88</strain>
    </source>
</reference>
<dbReference type="InterPro" id="IPR026352">
    <property type="entry name" value="Nanowire_3heme"/>
</dbReference>
<dbReference type="Proteomes" id="UP000324298">
    <property type="component" value="Unassembled WGS sequence"/>
</dbReference>
<keyword evidence="4" id="KW-1185">Reference proteome</keyword>
<evidence type="ECO:0000259" key="2">
    <source>
        <dbReference type="Pfam" id="PF14522"/>
    </source>
</evidence>
<dbReference type="InterPro" id="IPR036280">
    <property type="entry name" value="Multihaem_cyt_sf"/>
</dbReference>
<evidence type="ECO:0000313" key="4">
    <source>
        <dbReference type="Proteomes" id="UP000324298"/>
    </source>
</evidence>
<feature type="signal peptide" evidence="1">
    <location>
        <begin position="1"/>
        <end position="22"/>
    </location>
</feature>
<dbReference type="AlphaFoldDB" id="A0A5A9XMR5"/>
<dbReference type="Pfam" id="PF14522">
    <property type="entry name" value="Cytochrome_C7"/>
    <property type="match status" value="5"/>
</dbReference>
<dbReference type="RefSeq" id="WP_149306112.1">
    <property type="nucleotide sequence ID" value="NZ_SRSD01000002.1"/>
</dbReference>
<keyword evidence="1" id="KW-0732">Signal</keyword>
<sequence length="421" mass="45599">MQKHISVYVLAVILLTAVCAAAVETKDIKFTFKNASPVVFSHERHLLKYNNNCKMCHNAIYDLKTHRHFTMAEMEKTKSCGACHSGVKAFSVATEKDCVKCHKGKTQDKVYKVKGVSDAVFGHTFHVSKTGGACKSCHGGKIFNGKTRGVTMAEMEKGKTCGACHNGTKAFTVAGNCNRCHKGLKPRDITFTLKGAAPATFSHSFHTQAYSCKECHTKTFPYKAVSGKATMADMAQGKSCGVCHNGKDAFASSSDCGKCHKGMKPGKISFKTSAGEAVFSHEFHIQAFKCAECHTKIFPYKAVTGKATMADMANGKSCGACHDGKEAFASSGDCEKCHKGFKPRTITFKTDAGDATFSHDFHVQAYKCADCHTKVFPYKAVTGKATMADMEKGASCGTCHNKDKDAFSVKDDKFCAKCHKM</sequence>
<feature type="domain" description="Cytochrome c7-like" evidence="2">
    <location>
        <begin position="200"/>
        <end position="261"/>
    </location>
</feature>
<dbReference type="PANTHER" id="PTHR39425">
    <property type="entry name" value="LIPOPROTEIN CYTOCHROME C"/>
    <property type="match status" value="1"/>
</dbReference>
<dbReference type="OrthoDB" id="5391425at2"/>
<feature type="domain" description="Cytochrome c7-like" evidence="2">
    <location>
        <begin position="120"/>
        <end position="182"/>
    </location>
</feature>
<feature type="domain" description="Cytochrome c7-like" evidence="2">
    <location>
        <begin position="38"/>
        <end position="103"/>
    </location>
</feature>
<dbReference type="PANTHER" id="PTHR39425:SF1">
    <property type="entry name" value="CYTOCHROME C7-LIKE DOMAIN-CONTAINING PROTEIN"/>
    <property type="match status" value="1"/>
</dbReference>
<dbReference type="SUPFAM" id="SSF48695">
    <property type="entry name" value="Multiheme cytochromes"/>
    <property type="match status" value="2"/>
</dbReference>
<gene>
    <name evidence="3" type="ORF">ET418_03010</name>
</gene>
<proteinExistence type="predicted"/>
<dbReference type="Gene3D" id="3.90.10.10">
    <property type="entry name" value="Cytochrome C3"/>
    <property type="match status" value="5"/>
</dbReference>